<sequence>MQGSKESRESFFGAEFRPKKKKILPKLRKMTLMSLIWKKAEKNSFLVYISDRKSDSYTGEKAQDVPFP</sequence>
<protein>
    <submittedName>
        <fullName evidence="1">Uncharacterized protein</fullName>
    </submittedName>
</protein>
<comment type="caution">
    <text evidence="1">The sequence shown here is derived from an EMBL/GenBank/DDBJ whole genome shotgun (WGS) entry which is preliminary data.</text>
</comment>
<evidence type="ECO:0000313" key="1">
    <source>
        <dbReference type="EMBL" id="EMO62427.1"/>
    </source>
</evidence>
<dbReference type="AlphaFoldDB" id="M6VY49"/>
<reference evidence="1 2" key="1">
    <citation type="submission" date="2013-01" db="EMBL/GenBank/DDBJ databases">
        <authorList>
            <person name="Harkins D.M."/>
            <person name="Durkin A.S."/>
            <person name="Brinkac L.M."/>
            <person name="Haft D.H."/>
            <person name="Selengut J.D."/>
            <person name="Sanka R."/>
            <person name="DePew J."/>
            <person name="Purushe J."/>
            <person name="Picardeau M."/>
            <person name="Werts C."/>
            <person name="Goarant C."/>
            <person name="Vinetz J.M."/>
            <person name="Sutton G.G."/>
            <person name="Nierman W.C."/>
            <person name="Fouts D.E."/>
        </authorList>
    </citation>
    <scope>NUCLEOTIDE SEQUENCE [LARGE SCALE GENOMIC DNA]</scope>
    <source>
        <strain evidence="1 2">200901868</strain>
    </source>
</reference>
<evidence type="ECO:0000313" key="2">
    <source>
        <dbReference type="Proteomes" id="UP000012159"/>
    </source>
</evidence>
<dbReference type="EMBL" id="AKWF02000077">
    <property type="protein sequence ID" value="EMO62427.1"/>
    <property type="molecule type" value="Genomic_DNA"/>
</dbReference>
<gene>
    <name evidence="1" type="ORF">LEP1GSC133_1850</name>
</gene>
<name>M6VY49_LEPBO</name>
<dbReference type="STRING" id="1192866.LEP1GSC133_1850"/>
<dbReference type="Proteomes" id="UP000012159">
    <property type="component" value="Unassembled WGS sequence"/>
</dbReference>
<organism evidence="1 2">
    <name type="scientific">Leptospira borgpetersenii serovar Pomona str. 200901868</name>
    <dbReference type="NCBI Taxonomy" id="1192866"/>
    <lineage>
        <taxon>Bacteria</taxon>
        <taxon>Pseudomonadati</taxon>
        <taxon>Spirochaetota</taxon>
        <taxon>Spirochaetia</taxon>
        <taxon>Leptospirales</taxon>
        <taxon>Leptospiraceae</taxon>
        <taxon>Leptospira</taxon>
    </lineage>
</organism>
<proteinExistence type="predicted"/>
<accession>M6VY49</accession>